<dbReference type="Proteomes" id="UP000249754">
    <property type="component" value="Unassembled WGS sequence"/>
</dbReference>
<sequence>MFNIRKNKNAEDCNLKEFEAISNGIKIQFYIHNLNLGIKKGLLLYIQGSGPIPLWAVSKNSSALTFNLHTYPAVQEQYYFVIISKPGLSFHEIENISLYHELLSLQFRVFQAESVLNWLTEQEFIDRKRVLIVGHSEGADVAAKLTSTNKGITHLAYLASGGISQYFDYILSIRKQQIQGHICEEKANTDLDSILKNIQEITKNPTSTQDFWLGHTYLRWSSFSTPPIGSLLQIDVPIFVGIGSKDQIVHLESADYIITEFSRIGKKNLTYKIYKNSDHGFSDISNTKSTSLKHRLLDDILEWTKN</sequence>
<dbReference type="RefSeq" id="WP_111634923.1">
    <property type="nucleotide sequence ID" value="NZ_QLLR01000020.1"/>
</dbReference>
<protein>
    <submittedName>
        <fullName evidence="2">Prolyl oligopeptidase family protein</fullName>
    </submittedName>
</protein>
<dbReference type="Pfam" id="PF00326">
    <property type="entry name" value="Peptidase_S9"/>
    <property type="match status" value="1"/>
</dbReference>
<evidence type="ECO:0000313" key="2">
    <source>
        <dbReference type="EMBL" id="RAJ27216.1"/>
    </source>
</evidence>
<dbReference type="OrthoDB" id="1118238at2"/>
<dbReference type="InterPro" id="IPR053145">
    <property type="entry name" value="AB_hydrolase_Est10"/>
</dbReference>
<dbReference type="SUPFAM" id="SSF53474">
    <property type="entry name" value="alpha/beta-Hydrolases"/>
    <property type="match status" value="1"/>
</dbReference>
<dbReference type="GO" id="GO:0006508">
    <property type="term" value="P:proteolysis"/>
    <property type="evidence" value="ECO:0007669"/>
    <property type="project" value="InterPro"/>
</dbReference>
<evidence type="ECO:0000259" key="1">
    <source>
        <dbReference type="Pfam" id="PF00326"/>
    </source>
</evidence>
<dbReference type="InterPro" id="IPR001375">
    <property type="entry name" value="Peptidase_S9_cat"/>
</dbReference>
<dbReference type="AlphaFoldDB" id="A0A327SDN9"/>
<dbReference type="Gene3D" id="3.40.50.1820">
    <property type="entry name" value="alpha/beta hydrolase"/>
    <property type="match status" value="1"/>
</dbReference>
<comment type="caution">
    <text evidence="2">The sequence shown here is derived from an EMBL/GenBank/DDBJ whole genome shotgun (WGS) entry which is preliminary data.</text>
</comment>
<dbReference type="PANTHER" id="PTHR43265:SF1">
    <property type="entry name" value="ESTERASE ESTD"/>
    <property type="match status" value="1"/>
</dbReference>
<evidence type="ECO:0000313" key="3">
    <source>
        <dbReference type="Proteomes" id="UP000249754"/>
    </source>
</evidence>
<gene>
    <name evidence="2" type="ORF">LY11_03506</name>
</gene>
<dbReference type="GO" id="GO:0008236">
    <property type="term" value="F:serine-type peptidase activity"/>
    <property type="evidence" value="ECO:0007669"/>
    <property type="project" value="InterPro"/>
</dbReference>
<dbReference type="GO" id="GO:0052689">
    <property type="term" value="F:carboxylic ester hydrolase activity"/>
    <property type="evidence" value="ECO:0007669"/>
    <property type="project" value="TreeGrafter"/>
</dbReference>
<dbReference type="PANTHER" id="PTHR43265">
    <property type="entry name" value="ESTERASE ESTD"/>
    <property type="match status" value="1"/>
</dbReference>
<organism evidence="2 3">
    <name type="scientific">Pedobacter cryoconitis</name>
    <dbReference type="NCBI Taxonomy" id="188932"/>
    <lineage>
        <taxon>Bacteria</taxon>
        <taxon>Pseudomonadati</taxon>
        <taxon>Bacteroidota</taxon>
        <taxon>Sphingobacteriia</taxon>
        <taxon>Sphingobacteriales</taxon>
        <taxon>Sphingobacteriaceae</taxon>
        <taxon>Pedobacter</taxon>
    </lineage>
</organism>
<feature type="domain" description="Peptidase S9 prolyl oligopeptidase catalytic" evidence="1">
    <location>
        <begin position="114"/>
        <end position="290"/>
    </location>
</feature>
<dbReference type="InterPro" id="IPR029058">
    <property type="entry name" value="AB_hydrolase_fold"/>
</dbReference>
<reference evidence="2 3" key="1">
    <citation type="submission" date="2018-06" db="EMBL/GenBank/DDBJ databases">
        <title>Genomic Encyclopedia of Archaeal and Bacterial Type Strains, Phase II (KMG-II): from individual species to whole genera.</title>
        <authorList>
            <person name="Goeker M."/>
        </authorList>
    </citation>
    <scope>NUCLEOTIDE SEQUENCE [LARGE SCALE GENOMIC DNA]</scope>
    <source>
        <strain evidence="2 3">DSM 14825</strain>
    </source>
</reference>
<proteinExistence type="predicted"/>
<name>A0A327SDN9_9SPHI</name>
<dbReference type="EMBL" id="QLLR01000020">
    <property type="protein sequence ID" value="RAJ27216.1"/>
    <property type="molecule type" value="Genomic_DNA"/>
</dbReference>
<accession>A0A327SDN9</accession>